<protein>
    <submittedName>
        <fullName evidence="2">Uncharacterized protein</fullName>
    </submittedName>
</protein>
<sequence>MPVVLDEGKEKEYNEERRGGGTVKEKGGGGEEMVAVELLPAAPTEFTRHANWSNHLPSPPRYLPACPPAPPYRDWGIGAGAVWRREGGGHRRYSCRVTINRRECRRQ</sequence>
<evidence type="ECO:0000313" key="2">
    <source>
        <dbReference type="EMBL" id="KAK3862312.1"/>
    </source>
</evidence>
<gene>
    <name evidence="2" type="ORF">Pcinc_031809</name>
</gene>
<reference evidence="2" key="1">
    <citation type="submission" date="2023-10" db="EMBL/GenBank/DDBJ databases">
        <title>Genome assemblies of two species of porcelain crab, Petrolisthes cinctipes and Petrolisthes manimaculis (Anomura: Porcellanidae).</title>
        <authorList>
            <person name="Angst P."/>
        </authorList>
    </citation>
    <scope>NUCLEOTIDE SEQUENCE</scope>
    <source>
        <strain evidence="2">PB745_01</strain>
        <tissue evidence="2">Gill</tissue>
    </source>
</reference>
<dbReference type="EMBL" id="JAWQEG010004273">
    <property type="protein sequence ID" value="KAK3862312.1"/>
    <property type="molecule type" value="Genomic_DNA"/>
</dbReference>
<proteinExistence type="predicted"/>
<name>A0AAE1K225_PETCI</name>
<evidence type="ECO:0000313" key="3">
    <source>
        <dbReference type="Proteomes" id="UP001286313"/>
    </source>
</evidence>
<feature type="compositionally biased region" description="Basic and acidic residues" evidence="1">
    <location>
        <begin position="1"/>
        <end position="29"/>
    </location>
</feature>
<dbReference type="Proteomes" id="UP001286313">
    <property type="component" value="Unassembled WGS sequence"/>
</dbReference>
<comment type="caution">
    <text evidence="2">The sequence shown here is derived from an EMBL/GenBank/DDBJ whole genome shotgun (WGS) entry which is preliminary data.</text>
</comment>
<accession>A0AAE1K225</accession>
<evidence type="ECO:0000256" key="1">
    <source>
        <dbReference type="SAM" id="MobiDB-lite"/>
    </source>
</evidence>
<organism evidence="2 3">
    <name type="scientific">Petrolisthes cinctipes</name>
    <name type="common">Flat porcelain crab</name>
    <dbReference type="NCBI Taxonomy" id="88211"/>
    <lineage>
        <taxon>Eukaryota</taxon>
        <taxon>Metazoa</taxon>
        <taxon>Ecdysozoa</taxon>
        <taxon>Arthropoda</taxon>
        <taxon>Crustacea</taxon>
        <taxon>Multicrustacea</taxon>
        <taxon>Malacostraca</taxon>
        <taxon>Eumalacostraca</taxon>
        <taxon>Eucarida</taxon>
        <taxon>Decapoda</taxon>
        <taxon>Pleocyemata</taxon>
        <taxon>Anomura</taxon>
        <taxon>Galatheoidea</taxon>
        <taxon>Porcellanidae</taxon>
        <taxon>Petrolisthes</taxon>
    </lineage>
</organism>
<keyword evidence="3" id="KW-1185">Reference proteome</keyword>
<feature type="region of interest" description="Disordered" evidence="1">
    <location>
        <begin position="1"/>
        <end position="30"/>
    </location>
</feature>
<dbReference type="AlphaFoldDB" id="A0AAE1K225"/>